<reference evidence="3 4" key="1">
    <citation type="submission" date="2014-03" db="EMBL/GenBank/DDBJ databases">
        <authorList>
            <person name="Urmite Genomes U."/>
        </authorList>
    </citation>
    <scope>NUCLEOTIDE SEQUENCE [LARGE SCALE GENOMIC DNA]</scope>
    <source>
        <strain evidence="3 4">Vm-5</strain>
    </source>
</reference>
<keyword evidence="1" id="KW-0732">Signal</keyword>
<sequence precursor="true">MVKKVSMFLLFCLLLVLAACGETNEDEPQAAEDEEVKSLDVAFDVPETADVGESVTLEATVLYGDEPVKDAEEVIFEVWEKGNKEDSSKDLKSTNNQDGTYTVETTFDQDGVYEMYAHTTAKDLHTMPKKSITIGEVNKQEAADEHHSAEHEHGAHTEGFHMHFNQPKDVMVDQETAMTVHLQMNDKPLEQATVRYEVWKEGEEKHHWVDTEETNAGEYTGKHSFSEKGTNYVIVHVENDDGLHEHEEHVVEVTE</sequence>
<dbReference type="PROSITE" id="PS51257">
    <property type="entry name" value="PROKAR_LIPOPROTEIN"/>
    <property type="match status" value="1"/>
</dbReference>
<dbReference type="EMBL" id="CCDP010000002">
    <property type="protein sequence ID" value="CDQ40404.1"/>
    <property type="molecule type" value="Genomic_DNA"/>
</dbReference>
<dbReference type="Proteomes" id="UP000028875">
    <property type="component" value="Unassembled WGS sequence"/>
</dbReference>
<feature type="chain" id="PRO_5038858705" evidence="1">
    <location>
        <begin position="19"/>
        <end position="255"/>
    </location>
</feature>
<dbReference type="Pfam" id="PF13115">
    <property type="entry name" value="YtkA"/>
    <property type="match status" value="2"/>
</dbReference>
<reference evidence="4" key="2">
    <citation type="submission" date="2014-05" db="EMBL/GenBank/DDBJ databases">
        <title>Draft genome sequence of Virgibacillus massiliensis Vm-5.</title>
        <authorList>
            <person name="Khelaifia S."/>
            <person name="Croce O."/>
            <person name="Lagier J.C."/>
            <person name="Raoult D."/>
        </authorList>
    </citation>
    <scope>NUCLEOTIDE SEQUENCE [LARGE SCALE GENOMIC DNA]</scope>
    <source>
        <strain evidence="4">Vm-5</strain>
    </source>
</reference>
<proteinExistence type="predicted"/>
<dbReference type="eggNOG" id="ENOG502ZCA8">
    <property type="taxonomic scope" value="Bacteria"/>
</dbReference>
<gene>
    <name evidence="3" type="ORF">BN990_02726</name>
</gene>
<comment type="caution">
    <text evidence="3">The sequence shown here is derived from an EMBL/GenBank/DDBJ whole genome shotgun (WGS) entry which is preliminary data.</text>
</comment>
<keyword evidence="4" id="KW-1185">Reference proteome</keyword>
<feature type="domain" description="YtkA-like" evidence="2">
    <location>
        <begin position="34"/>
        <end position="118"/>
    </location>
</feature>
<dbReference type="RefSeq" id="WP_038245455.1">
    <property type="nucleotide sequence ID" value="NZ_BNER01000004.1"/>
</dbReference>
<dbReference type="OrthoDB" id="2679563at2"/>
<dbReference type="InterPro" id="IPR032693">
    <property type="entry name" value="YtkA-like_dom"/>
</dbReference>
<evidence type="ECO:0000313" key="4">
    <source>
        <dbReference type="Proteomes" id="UP000028875"/>
    </source>
</evidence>
<protein>
    <submittedName>
        <fullName evidence="3">Bacterial Ig-like domain (Group 1)</fullName>
    </submittedName>
</protein>
<evidence type="ECO:0000259" key="2">
    <source>
        <dbReference type="Pfam" id="PF13115"/>
    </source>
</evidence>
<feature type="domain" description="YtkA-like" evidence="2">
    <location>
        <begin position="158"/>
        <end position="236"/>
    </location>
</feature>
<accession>A0A024QD28</accession>
<organism evidence="3 4">
    <name type="scientific">Virgibacillus massiliensis</name>
    <dbReference type="NCBI Taxonomy" id="1462526"/>
    <lineage>
        <taxon>Bacteria</taxon>
        <taxon>Bacillati</taxon>
        <taxon>Bacillota</taxon>
        <taxon>Bacilli</taxon>
        <taxon>Bacillales</taxon>
        <taxon>Bacillaceae</taxon>
        <taxon>Virgibacillus</taxon>
    </lineage>
</organism>
<dbReference type="AlphaFoldDB" id="A0A024QD28"/>
<evidence type="ECO:0000256" key="1">
    <source>
        <dbReference type="SAM" id="SignalP"/>
    </source>
</evidence>
<dbReference type="STRING" id="1462526.BN990_02726"/>
<feature type="signal peptide" evidence="1">
    <location>
        <begin position="1"/>
        <end position="18"/>
    </location>
</feature>
<name>A0A024QD28_9BACI</name>
<evidence type="ECO:0000313" key="3">
    <source>
        <dbReference type="EMBL" id="CDQ40404.1"/>
    </source>
</evidence>